<dbReference type="Proteomes" id="UP000521199">
    <property type="component" value="Unassembled WGS sequence"/>
</dbReference>
<dbReference type="InterPro" id="IPR019758">
    <property type="entry name" value="Pept_S26A_signal_pept_1_CS"/>
</dbReference>
<dbReference type="Pfam" id="PF10502">
    <property type="entry name" value="Peptidase_S26"/>
    <property type="match status" value="1"/>
</dbReference>
<dbReference type="Gene3D" id="2.10.109.10">
    <property type="entry name" value="Umud Fragment, subunit A"/>
    <property type="match status" value="1"/>
</dbReference>
<evidence type="ECO:0000256" key="4">
    <source>
        <dbReference type="ARBA" id="ARBA00019232"/>
    </source>
</evidence>
<dbReference type="NCBIfam" id="TIGR02227">
    <property type="entry name" value="sigpep_I_bact"/>
    <property type="match status" value="1"/>
</dbReference>
<comment type="similarity">
    <text evidence="2 9">Belongs to the peptidase S26 family.</text>
</comment>
<keyword evidence="6 8" id="KW-0378">Hydrolase</keyword>
<accession>A0A7W8FZY0</accession>
<evidence type="ECO:0000256" key="6">
    <source>
        <dbReference type="ARBA" id="ARBA00022801"/>
    </source>
</evidence>
<feature type="domain" description="Peptidase S26" evidence="10">
    <location>
        <begin position="51"/>
        <end position="271"/>
    </location>
</feature>
<proteinExistence type="inferred from homology"/>
<sequence>MNFDFAAILVGLSAFTGIVWAIDALFFARRRRAAAAASLASENAVREPLVVEYSRSFFPVIFIVLIVRSFLAEPFRIPSSSMMPTLLIGDFILVNKFAYGLRLPVLDTKILPLGEPERGDVVVFRYPGFPCDGREERSGSRCGPSQQATPVPHENYIKRVVGLPGDLVEYRNKTLFVNGEQIATEPAGTFIGEGQSRDYTGHQMLREQLGEAGHDILLRPQTYYQRIGEGSWTVPEGNYFVMGDNRDHSEDSRFWEFVPERNLVGKAFLVWLSWDSGIVFERMGTVIH</sequence>
<feature type="transmembrane region" description="Helical" evidence="8">
    <location>
        <begin position="6"/>
        <end position="28"/>
    </location>
</feature>
<dbReference type="InterPro" id="IPR019757">
    <property type="entry name" value="Pept_S26A_signal_pept_1_Lys-AS"/>
</dbReference>
<dbReference type="InterPro" id="IPR019756">
    <property type="entry name" value="Pept_S26A_signal_pept_1_Ser-AS"/>
</dbReference>
<evidence type="ECO:0000256" key="3">
    <source>
        <dbReference type="ARBA" id="ARBA00013208"/>
    </source>
</evidence>
<evidence type="ECO:0000256" key="1">
    <source>
        <dbReference type="ARBA" id="ARBA00000677"/>
    </source>
</evidence>
<keyword evidence="5 8" id="KW-0645">Protease</keyword>
<dbReference type="AlphaFoldDB" id="A0A7W8FZY0"/>
<evidence type="ECO:0000256" key="9">
    <source>
        <dbReference type="RuleBase" id="RU362042"/>
    </source>
</evidence>
<dbReference type="PROSITE" id="PS00501">
    <property type="entry name" value="SPASE_I_1"/>
    <property type="match status" value="1"/>
</dbReference>
<comment type="subcellular location">
    <subcellularLocation>
        <location evidence="9">Membrane</location>
        <topology evidence="9">Multi-pass membrane protein</topology>
    </subcellularLocation>
</comment>
<reference evidence="11 12" key="1">
    <citation type="submission" date="2020-08" db="EMBL/GenBank/DDBJ databases">
        <title>Genomic Encyclopedia of Type Strains, Phase IV (KMG-IV): sequencing the most valuable type-strain genomes for metagenomic binning, comparative biology and taxonomic classification.</title>
        <authorList>
            <person name="Goeker M."/>
        </authorList>
    </citation>
    <scope>NUCLEOTIDE SEQUENCE [LARGE SCALE GENOMIC DNA]</scope>
    <source>
        <strain evidence="11 12">DSM 24163</strain>
    </source>
</reference>
<dbReference type="RefSeq" id="WP_183959638.1">
    <property type="nucleotide sequence ID" value="NZ_JACHHP010000001.1"/>
</dbReference>
<dbReference type="CDD" id="cd06530">
    <property type="entry name" value="S26_SPase_I"/>
    <property type="match status" value="1"/>
</dbReference>
<comment type="caution">
    <text evidence="11">The sequence shown here is derived from an EMBL/GenBank/DDBJ whole genome shotgun (WGS) entry which is preliminary data.</text>
</comment>
<dbReference type="PANTHER" id="PTHR43390">
    <property type="entry name" value="SIGNAL PEPTIDASE I"/>
    <property type="match status" value="1"/>
</dbReference>
<dbReference type="EC" id="3.4.21.89" evidence="3 8"/>
<name>A0A7W8FZY0_9GAMM</name>
<feature type="transmembrane region" description="Helical" evidence="8">
    <location>
        <begin position="49"/>
        <end position="71"/>
    </location>
</feature>
<dbReference type="GO" id="GO:0009003">
    <property type="term" value="F:signal peptidase activity"/>
    <property type="evidence" value="ECO:0007669"/>
    <property type="project" value="UniProtKB-EC"/>
</dbReference>
<keyword evidence="12" id="KW-1185">Reference proteome</keyword>
<dbReference type="PROSITE" id="PS00760">
    <property type="entry name" value="SPASE_I_2"/>
    <property type="match status" value="1"/>
</dbReference>
<keyword evidence="8" id="KW-1133">Transmembrane helix</keyword>
<organism evidence="11 12">
    <name type="scientific">Chiayiivirga flava</name>
    <dbReference type="NCBI Taxonomy" id="659595"/>
    <lineage>
        <taxon>Bacteria</taxon>
        <taxon>Pseudomonadati</taxon>
        <taxon>Pseudomonadota</taxon>
        <taxon>Gammaproteobacteria</taxon>
        <taxon>Lysobacterales</taxon>
        <taxon>Lysobacteraceae</taxon>
        <taxon>Chiayiivirga</taxon>
    </lineage>
</organism>
<comment type="catalytic activity">
    <reaction evidence="1 8">
        <text>Cleavage of hydrophobic, N-terminal signal or leader sequences from secreted and periplasmic proteins.</text>
        <dbReference type="EC" id="3.4.21.89"/>
    </reaction>
</comment>
<dbReference type="PANTHER" id="PTHR43390:SF1">
    <property type="entry name" value="CHLOROPLAST PROCESSING PEPTIDASE"/>
    <property type="match status" value="1"/>
</dbReference>
<dbReference type="GO" id="GO:0004252">
    <property type="term" value="F:serine-type endopeptidase activity"/>
    <property type="evidence" value="ECO:0007669"/>
    <property type="project" value="InterPro"/>
</dbReference>
<dbReference type="PROSITE" id="PS00761">
    <property type="entry name" value="SPASE_I_3"/>
    <property type="match status" value="1"/>
</dbReference>
<dbReference type="SUPFAM" id="SSF51306">
    <property type="entry name" value="LexA/Signal peptidase"/>
    <property type="match status" value="1"/>
</dbReference>
<dbReference type="GO" id="GO:0016020">
    <property type="term" value="C:membrane"/>
    <property type="evidence" value="ECO:0007669"/>
    <property type="project" value="UniProtKB-SubCell"/>
</dbReference>
<evidence type="ECO:0000256" key="7">
    <source>
        <dbReference type="PIRSR" id="PIRSR600223-1"/>
    </source>
</evidence>
<evidence type="ECO:0000256" key="8">
    <source>
        <dbReference type="RuleBase" id="RU003993"/>
    </source>
</evidence>
<dbReference type="PRINTS" id="PR00727">
    <property type="entry name" value="LEADERPTASE"/>
</dbReference>
<evidence type="ECO:0000256" key="2">
    <source>
        <dbReference type="ARBA" id="ARBA00009370"/>
    </source>
</evidence>
<keyword evidence="8" id="KW-0812">Transmembrane</keyword>
<dbReference type="EMBL" id="JACHHP010000001">
    <property type="protein sequence ID" value="MBB5207128.1"/>
    <property type="molecule type" value="Genomic_DNA"/>
</dbReference>
<dbReference type="InterPro" id="IPR019533">
    <property type="entry name" value="Peptidase_S26"/>
</dbReference>
<evidence type="ECO:0000313" key="12">
    <source>
        <dbReference type="Proteomes" id="UP000521199"/>
    </source>
</evidence>
<dbReference type="InterPro" id="IPR000223">
    <property type="entry name" value="Pept_S26A_signal_pept_1"/>
</dbReference>
<dbReference type="InterPro" id="IPR036286">
    <property type="entry name" value="LexA/Signal_pep-like_sf"/>
</dbReference>
<keyword evidence="8" id="KW-0472">Membrane</keyword>
<protein>
    <recommendedName>
        <fullName evidence="4 8">Signal peptidase I</fullName>
        <ecNumber evidence="3 8">3.4.21.89</ecNumber>
    </recommendedName>
</protein>
<evidence type="ECO:0000313" key="11">
    <source>
        <dbReference type="EMBL" id="MBB5207128.1"/>
    </source>
</evidence>
<evidence type="ECO:0000256" key="5">
    <source>
        <dbReference type="ARBA" id="ARBA00022670"/>
    </source>
</evidence>
<evidence type="ECO:0000259" key="10">
    <source>
        <dbReference type="Pfam" id="PF10502"/>
    </source>
</evidence>
<feature type="active site" evidence="7">
    <location>
        <position position="158"/>
    </location>
</feature>
<dbReference type="GO" id="GO:0006465">
    <property type="term" value="P:signal peptide processing"/>
    <property type="evidence" value="ECO:0007669"/>
    <property type="project" value="InterPro"/>
</dbReference>
<gene>
    <name evidence="11" type="ORF">HNQ52_000644</name>
</gene>
<feature type="active site" evidence="7">
    <location>
        <position position="81"/>
    </location>
</feature>